<dbReference type="RefSeq" id="WP_113868996.1">
    <property type="nucleotide sequence ID" value="NZ_BAABQN010000014.1"/>
</dbReference>
<proteinExistence type="predicted"/>
<evidence type="ECO:0000313" key="2">
    <source>
        <dbReference type="Proteomes" id="UP000252254"/>
    </source>
</evidence>
<sequence length="114" mass="13500">MSPNKLTPDSNIMWESSRMMLPEHKEVLRKHHQQQDKREKPIIEEQQLAMFSVDITFAYTQQLPIRIETFDPYQEVCHIGKIKKIDSYQQKVQLTANEEIYWIAIADVLNVTVL</sequence>
<gene>
    <name evidence="1" type="ORF">DES48_106152</name>
</gene>
<dbReference type="STRING" id="200904.GCA_900168775_00970"/>
<dbReference type="Pfam" id="PF08863">
    <property type="entry name" value="YolD"/>
    <property type="match status" value="1"/>
</dbReference>
<accession>A0A366E8P5</accession>
<dbReference type="PANTHER" id="PTHR40051:SF1">
    <property type="entry name" value="YOLD-LIKE FAMILY PROTEIN"/>
    <property type="match status" value="1"/>
</dbReference>
<evidence type="ECO:0000313" key="1">
    <source>
        <dbReference type="EMBL" id="RBO98129.1"/>
    </source>
</evidence>
<dbReference type="Proteomes" id="UP000252254">
    <property type="component" value="Unassembled WGS sequence"/>
</dbReference>
<protein>
    <submittedName>
        <fullName evidence="1">YolD-like protein</fullName>
    </submittedName>
</protein>
<dbReference type="AlphaFoldDB" id="A0A366E8P5"/>
<name>A0A366E8P5_9BACI</name>
<keyword evidence="2" id="KW-1185">Reference proteome</keyword>
<reference evidence="1 2" key="1">
    <citation type="submission" date="2018-06" db="EMBL/GenBank/DDBJ databases">
        <title>Genomic Encyclopedia of Type Strains, Phase IV (KMG-IV): sequencing the most valuable type-strain genomes for metagenomic binning, comparative biology and taxonomic classification.</title>
        <authorList>
            <person name="Goeker M."/>
        </authorList>
    </citation>
    <scope>NUCLEOTIDE SEQUENCE [LARGE SCALE GENOMIC DNA]</scope>
    <source>
        <strain evidence="1 2">DSM 15140</strain>
    </source>
</reference>
<dbReference type="OrthoDB" id="2376882at2"/>
<organism evidence="1 2">
    <name type="scientific">Paraliobacillus ryukyuensis</name>
    <dbReference type="NCBI Taxonomy" id="200904"/>
    <lineage>
        <taxon>Bacteria</taxon>
        <taxon>Bacillati</taxon>
        <taxon>Bacillota</taxon>
        <taxon>Bacilli</taxon>
        <taxon>Bacillales</taxon>
        <taxon>Bacillaceae</taxon>
        <taxon>Paraliobacillus</taxon>
    </lineage>
</organism>
<dbReference type="InterPro" id="IPR014962">
    <property type="entry name" value="YolD"/>
</dbReference>
<comment type="caution">
    <text evidence="1">The sequence shown here is derived from an EMBL/GenBank/DDBJ whole genome shotgun (WGS) entry which is preliminary data.</text>
</comment>
<dbReference type="EMBL" id="QNRI01000006">
    <property type="protein sequence ID" value="RBO98129.1"/>
    <property type="molecule type" value="Genomic_DNA"/>
</dbReference>
<dbReference type="PANTHER" id="PTHR40051">
    <property type="entry name" value="IG HYPOTHETICAL 15966"/>
    <property type="match status" value="1"/>
</dbReference>